<dbReference type="Gene3D" id="3.30.930.10">
    <property type="entry name" value="Bira Bifunctional Protein, Domain 2"/>
    <property type="match status" value="1"/>
</dbReference>
<dbReference type="AlphaFoldDB" id="A0A7V1PVD4"/>
<comment type="caution">
    <text evidence="2">The sequence shown here is derived from an EMBL/GenBank/DDBJ whole genome shotgun (WGS) entry which is preliminary data.</text>
</comment>
<dbReference type="PANTHER" id="PTHR43679">
    <property type="entry name" value="OCTANOYLTRANSFERASE LIPM-RELATED"/>
    <property type="match status" value="1"/>
</dbReference>
<evidence type="ECO:0000313" key="2">
    <source>
        <dbReference type="EMBL" id="HED10517.1"/>
    </source>
</evidence>
<proteinExistence type="predicted"/>
<feature type="domain" description="BPL/LPL catalytic" evidence="1">
    <location>
        <begin position="32"/>
        <end position="222"/>
    </location>
</feature>
<dbReference type="InterPro" id="IPR050664">
    <property type="entry name" value="Octanoyltrans_LipM/LipL"/>
</dbReference>
<dbReference type="Pfam" id="PF21948">
    <property type="entry name" value="LplA-B_cat"/>
    <property type="match status" value="1"/>
</dbReference>
<dbReference type="InterPro" id="IPR004143">
    <property type="entry name" value="BPL_LPL_catalytic"/>
</dbReference>
<keyword evidence="2" id="KW-0436">Ligase</keyword>
<protein>
    <submittedName>
        <fullName evidence="2">Lipoate--protein ligase family protein</fullName>
    </submittedName>
</protein>
<dbReference type="PROSITE" id="PS51733">
    <property type="entry name" value="BPL_LPL_CATALYTIC"/>
    <property type="match status" value="1"/>
</dbReference>
<name>A0A7V1PVD4_CALAY</name>
<dbReference type="GO" id="GO:0016874">
    <property type="term" value="F:ligase activity"/>
    <property type="evidence" value="ECO:0007669"/>
    <property type="project" value="UniProtKB-KW"/>
</dbReference>
<dbReference type="SUPFAM" id="SSF55681">
    <property type="entry name" value="Class II aaRS and biotin synthetases"/>
    <property type="match status" value="1"/>
</dbReference>
<dbReference type="Proteomes" id="UP000886005">
    <property type="component" value="Unassembled WGS sequence"/>
</dbReference>
<organism evidence="2">
    <name type="scientific">Caldithrix abyssi</name>
    <dbReference type="NCBI Taxonomy" id="187145"/>
    <lineage>
        <taxon>Bacteria</taxon>
        <taxon>Pseudomonadati</taxon>
        <taxon>Calditrichota</taxon>
        <taxon>Calditrichia</taxon>
        <taxon>Calditrichales</taxon>
        <taxon>Calditrichaceae</taxon>
        <taxon>Caldithrix</taxon>
    </lineage>
</organism>
<reference evidence="2" key="1">
    <citation type="journal article" date="2020" name="mSystems">
        <title>Genome- and Community-Level Interaction Insights into Carbon Utilization and Element Cycling Functions of Hydrothermarchaeota in Hydrothermal Sediment.</title>
        <authorList>
            <person name="Zhou Z."/>
            <person name="Liu Y."/>
            <person name="Xu W."/>
            <person name="Pan J."/>
            <person name="Luo Z.H."/>
            <person name="Li M."/>
        </authorList>
    </citation>
    <scope>NUCLEOTIDE SEQUENCE [LARGE SCALE GENOMIC DNA]</scope>
    <source>
        <strain evidence="2">HyVt-456</strain>
    </source>
</reference>
<dbReference type="PANTHER" id="PTHR43679:SF2">
    <property type="entry name" value="OCTANOYL-[GCVH]:PROTEIN N-OCTANOYLTRANSFERASE"/>
    <property type="match status" value="1"/>
</dbReference>
<dbReference type="EMBL" id="DRLD01000206">
    <property type="protein sequence ID" value="HED10517.1"/>
    <property type="molecule type" value="Genomic_DNA"/>
</dbReference>
<gene>
    <name evidence="2" type="ORF">ENJ10_07495</name>
</gene>
<evidence type="ECO:0000259" key="1">
    <source>
        <dbReference type="PROSITE" id="PS51733"/>
    </source>
</evidence>
<dbReference type="InterPro" id="IPR045864">
    <property type="entry name" value="aa-tRNA-synth_II/BPL/LPL"/>
</dbReference>
<accession>A0A7V1PVD4</accession>
<sequence length="334" mass="37755">MAAPPVRLIRLGTVPGWKSQAVYHVLTREMTESAADTVVLCRPADRYLCLGYFQTPEDVFDGETVKQLEIPVYRRRIGGGATYLDDNQLFYQFIFHHRRLPASPERAYKIVLETPLRTLRGLGLDARLRARNELEVDGRRIAGIGGGRLGEGSVVVGNFLFDFDYETMSRVWRSPWSGYRELARKALKEHVYTLKKAAPQLSVARVEQHFIGHLEASLKRPVVVGKLTDDEEKMIAGYLPELRRLQDEGSLVKTKRRQPLKIAAGVFVHDFSRMGRPSGIHMSCLEKDGLLADFRSTDEELSAVCRSWLGKDFAGLKNRLLSRLTPGDTVLRAM</sequence>